<dbReference type="InterPro" id="IPR000086">
    <property type="entry name" value="NUDIX_hydrolase_dom"/>
</dbReference>
<dbReference type="AlphaFoldDB" id="A0A9D1IF54"/>
<dbReference type="GO" id="GO:0016787">
    <property type="term" value="F:hydrolase activity"/>
    <property type="evidence" value="ECO:0007669"/>
    <property type="project" value="UniProtKB-KW"/>
</dbReference>
<dbReference type="EMBL" id="DVMU01000209">
    <property type="protein sequence ID" value="HIU34864.1"/>
    <property type="molecule type" value="Genomic_DNA"/>
</dbReference>
<accession>A0A9D1IF54</accession>
<protein>
    <submittedName>
        <fullName evidence="2">NUDIX hydrolase</fullName>
    </submittedName>
</protein>
<reference evidence="2" key="1">
    <citation type="submission" date="2020-10" db="EMBL/GenBank/DDBJ databases">
        <authorList>
            <person name="Gilroy R."/>
        </authorList>
    </citation>
    <scope>NUCLEOTIDE SEQUENCE</scope>
    <source>
        <strain evidence="2">ChiHcec3-11533</strain>
    </source>
</reference>
<sequence>MERILHMLERYRPFNEQEARDREQMLCFLRRNPNALTRENSIAHLTASAWVVNPARDQALMAFHNLYGAWSWLGGHADGNPDLLQVALEEVAQESGLTRLRPIVRDLYSLETLTVDGHEKRGQYVPSHLHLNCTFLLEADPGDPIRPKPDENRAVRWFSLEQAVLASTERWMRERIYQKLNQKLSSIS</sequence>
<evidence type="ECO:0000259" key="1">
    <source>
        <dbReference type="PROSITE" id="PS51462"/>
    </source>
</evidence>
<evidence type="ECO:0000313" key="2">
    <source>
        <dbReference type="EMBL" id="HIU34864.1"/>
    </source>
</evidence>
<name>A0A9D1IF54_9FIRM</name>
<dbReference type="InterPro" id="IPR015797">
    <property type="entry name" value="NUDIX_hydrolase-like_dom_sf"/>
</dbReference>
<dbReference type="PROSITE" id="PS51462">
    <property type="entry name" value="NUDIX"/>
    <property type="match status" value="1"/>
</dbReference>
<dbReference type="SUPFAM" id="SSF55811">
    <property type="entry name" value="Nudix"/>
    <property type="match status" value="1"/>
</dbReference>
<dbReference type="Pfam" id="PF00293">
    <property type="entry name" value="NUDIX"/>
    <property type="match status" value="1"/>
</dbReference>
<feature type="domain" description="Nudix hydrolase" evidence="1">
    <location>
        <begin position="42"/>
        <end position="180"/>
    </location>
</feature>
<proteinExistence type="predicted"/>
<dbReference type="CDD" id="cd03674">
    <property type="entry name" value="NUDIX_Hydrolase"/>
    <property type="match status" value="1"/>
</dbReference>
<dbReference type="Proteomes" id="UP000824072">
    <property type="component" value="Unassembled WGS sequence"/>
</dbReference>
<keyword evidence="2" id="KW-0378">Hydrolase</keyword>
<evidence type="ECO:0000313" key="3">
    <source>
        <dbReference type="Proteomes" id="UP000824072"/>
    </source>
</evidence>
<reference evidence="2" key="2">
    <citation type="journal article" date="2021" name="PeerJ">
        <title>Extensive microbial diversity within the chicken gut microbiome revealed by metagenomics and culture.</title>
        <authorList>
            <person name="Gilroy R."/>
            <person name="Ravi A."/>
            <person name="Getino M."/>
            <person name="Pursley I."/>
            <person name="Horton D.L."/>
            <person name="Alikhan N.F."/>
            <person name="Baker D."/>
            <person name="Gharbi K."/>
            <person name="Hall N."/>
            <person name="Watson M."/>
            <person name="Adriaenssens E.M."/>
            <person name="Foster-Nyarko E."/>
            <person name="Jarju S."/>
            <person name="Secka A."/>
            <person name="Antonio M."/>
            <person name="Oren A."/>
            <person name="Chaudhuri R.R."/>
            <person name="La Ragione R."/>
            <person name="Hildebrand F."/>
            <person name="Pallen M.J."/>
        </authorList>
    </citation>
    <scope>NUCLEOTIDE SEQUENCE</scope>
    <source>
        <strain evidence="2">ChiHcec3-11533</strain>
    </source>
</reference>
<organism evidence="2 3">
    <name type="scientific">Candidatus Pullichristensenella excrementigallinarum</name>
    <dbReference type="NCBI Taxonomy" id="2840907"/>
    <lineage>
        <taxon>Bacteria</taxon>
        <taxon>Bacillati</taxon>
        <taxon>Bacillota</taxon>
        <taxon>Clostridia</taxon>
        <taxon>Candidatus Pullichristensenella</taxon>
    </lineage>
</organism>
<dbReference type="Gene3D" id="3.90.79.10">
    <property type="entry name" value="Nucleoside Triphosphate Pyrophosphohydrolase"/>
    <property type="match status" value="1"/>
</dbReference>
<comment type="caution">
    <text evidence="2">The sequence shown here is derived from an EMBL/GenBank/DDBJ whole genome shotgun (WGS) entry which is preliminary data.</text>
</comment>
<gene>
    <name evidence="2" type="ORF">IAB02_09890</name>
</gene>